<dbReference type="EMBL" id="JACHJB010000005">
    <property type="protein sequence ID" value="MBB6352158.1"/>
    <property type="molecule type" value="Genomic_DNA"/>
</dbReference>
<evidence type="ECO:0000313" key="1">
    <source>
        <dbReference type="EMBL" id="MBB6352158.1"/>
    </source>
</evidence>
<gene>
    <name evidence="1" type="ORF">FHU36_008754</name>
</gene>
<keyword evidence="2" id="KW-1185">Reference proteome</keyword>
<evidence type="ECO:0000313" key="2">
    <source>
        <dbReference type="Proteomes" id="UP000583800"/>
    </source>
</evidence>
<reference evidence="1 2" key="1">
    <citation type="submission" date="2020-08" db="EMBL/GenBank/DDBJ databases">
        <title>Sequencing the genomes of 1000 actinobacteria strains.</title>
        <authorList>
            <person name="Klenk H.-P."/>
        </authorList>
    </citation>
    <scope>NUCLEOTIDE SEQUENCE [LARGE SCALE GENOMIC DNA]</scope>
    <source>
        <strain evidence="1 2">DSM 45913</strain>
    </source>
</reference>
<dbReference type="AlphaFoldDB" id="A0A7X0F1M1"/>
<protein>
    <submittedName>
        <fullName evidence="1">Uncharacterized protein</fullName>
    </submittedName>
</protein>
<comment type="caution">
    <text evidence="1">The sequence shown here is derived from an EMBL/GenBank/DDBJ whole genome shotgun (WGS) entry which is preliminary data.</text>
</comment>
<organism evidence="1 2">
    <name type="scientific">Nonomuraea muscovyensis</name>
    <dbReference type="NCBI Taxonomy" id="1124761"/>
    <lineage>
        <taxon>Bacteria</taxon>
        <taxon>Bacillati</taxon>
        <taxon>Actinomycetota</taxon>
        <taxon>Actinomycetes</taxon>
        <taxon>Streptosporangiales</taxon>
        <taxon>Streptosporangiaceae</taxon>
        <taxon>Nonomuraea</taxon>
    </lineage>
</organism>
<proteinExistence type="predicted"/>
<sequence length="37" mass="4102">MSEFTAEQLVAVHAFLVAGHQIAVEESDRVSGARWCR</sequence>
<name>A0A7X0F1M1_9ACTN</name>
<accession>A0A7X0F1M1</accession>
<dbReference type="Proteomes" id="UP000583800">
    <property type="component" value="Unassembled WGS sequence"/>
</dbReference>